<comment type="caution">
    <text evidence="9">The sequence shown here is derived from an EMBL/GenBank/DDBJ whole genome shotgun (WGS) entry which is preliminary data.</text>
</comment>
<evidence type="ECO:0000256" key="1">
    <source>
        <dbReference type="ARBA" id="ARBA00004651"/>
    </source>
</evidence>
<reference evidence="9 10" key="1">
    <citation type="submission" date="2018-08" db="EMBL/GenBank/DDBJ databases">
        <title>Genome analysis of the thermophilic bacterium of the candidate phylum Aminicenantes from deep subsurface aquifer revealed its physiology and ecological role.</title>
        <authorList>
            <person name="Kadnikov V.V."/>
            <person name="Mardanov A.V."/>
            <person name="Beletsky A.V."/>
            <person name="Karnachuk O.V."/>
            <person name="Ravin N.V."/>
        </authorList>
    </citation>
    <scope>NUCLEOTIDE SEQUENCE [LARGE SCALE GENOMIC DNA]</scope>
    <source>
        <strain evidence="9">BY38</strain>
    </source>
</reference>
<gene>
    <name evidence="9" type="ORF">OP8BY_0842</name>
</gene>
<dbReference type="PANTHER" id="PTHR33778">
    <property type="entry name" value="PROTEIN MGTC"/>
    <property type="match status" value="1"/>
</dbReference>
<feature type="transmembrane region" description="Helical" evidence="7">
    <location>
        <begin position="113"/>
        <end position="131"/>
    </location>
</feature>
<evidence type="ECO:0000256" key="4">
    <source>
        <dbReference type="ARBA" id="ARBA00022692"/>
    </source>
</evidence>
<comment type="similarity">
    <text evidence="2">Belongs to the MgtC/SapB family.</text>
</comment>
<evidence type="ECO:0000256" key="2">
    <source>
        <dbReference type="ARBA" id="ARBA00009298"/>
    </source>
</evidence>
<feature type="transmembrane region" description="Helical" evidence="7">
    <location>
        <begin position="90"/>
        <end position="107"/>
    </location>
</feature>
<dbReference type="PRINTS" id="PR01837">
    <property type="entry name" value="MGTCSAPBPROT"/>
</dbReference>
<proteinExistence type="inferred from homology"/>
<evidence type="ECO:0000313" key="9">
    <source>
        <dbReference type="EMBL" id="RFT16900.1"/>
    </source>
</evidence>
<dbReference type="AlphaFoldDB" id="A0A3E2BQ46"/>
<sequence length="215" mass="23215">MDILEIILKLILAVALGGLVGIEREASQKPAGFRTNILVCVGSAMMMSLAVGLVQGSSATPDSLIRMAAGVVTGIGFLGAGTIIQARGMVLGLTTATTIWVVAGLGLVIGAGYYLPALILTALIIATLVAFRKIEDVYLKKNIYHYHLKYKDAPDLLSKLRKLSFHHGVKLERLSIKKEGPFLILNFSTIGSEEKEQEFNDGLMNLGQLEEFRVD</sequence>
<evidence type="ECO:0000256" key="6">
    <source>
        <dbReference type="ARBA" id="ARBA00023136"/>
    </source>
</evidence>
<feature type="transmembrane region" description="Helical" evidence="7">
    <location>
        <begin position="6"/>
        <end position="23"/>
    </location>
</feature>
<accession>A0A3E2BQ46</accession>
<feature type="transmembrane region" description="Helical" evidence="7">
    <location>
        <begin position="63"/>
        <end position="83"/>
    </location>
</feature>
<dbReference type="PANTHER" id="PTHR33778:SF1">
    <property type="entry name" value="MAGNESIUM TRANSPORTER YHID-RELATED"/>
    <property type="match status" value="1"/>
</dbReference>
<keyword evidence="4 7" id="KW-0812">Transmembrane</keyword>
<keyword evidence="5 7" id="KW-1133">Transmembrane helix</keyword>
<comment type="subcellular location">
    <subcellularLocation>
        <location evidence="1">Cell membrane</location>
        <topology evidence="1">Multi-pass membrane protein</topology>
    </subcellularLocation>
</comment>
<evidence type="ECO:0000256" key="5">
    <source>
        <dbReference type="ARBA" id="ARBA00022989"/>
    </source>
</evidence>
<evidence type="ECO:0000259" key="8">
    <source>
        <dbReference type="Pfam" id="PF02308"/>
    </source>
</evidence>
<dbReference type="InterPro" id="IPR049177">
    <property type="entry name" value="MgtC_SapB_SrpB_YhiD_N"/>
</dbReference>
<dbReference type="InterPro" id="IPR003416">
    <property type="entry name" value="MgtC/SapB/SrpB/YhiD_fam"/>
</dbReference>
<name>A0A3E2BQ46_9BACT</name>
<evidence type="ECO:0000256" key="3">
    <source>
        <dbReference type="ARBA" id="ARBA00022475"/>
    </source>
</evidence>
<protein>
    <submittedName>
        <fullName evidence="9">Mg(2+) transport ATPase protein C</fullName>
    </submittedName>
</protein>
<keyword evidence="6 7" id="KW-0472">Membrane</keyword>
<dbReference type="Pfam" id="PF02308">
    <property type="entry name" value="MgtC"/>
    <property type="match status" value="1"/>
</dbReference>
<feature type="domain" description="MgtC/SapB/SrpB/YhiD N-terminal" evidence="8">
    <location>
        <begin position="10"/>
        <end position="136"/>
    </location>
</feature>
<feature type="transmembrane region" description="Helical" evidence="7">
    <location>
        <begin position="35"/>
        <end position="57"/>
    </location>
</feature>
<keyword evidence="3" id="KW-1003">Cell membrane</keyword>
<dbReference type="GO" id="GO:0005886">
    <property type="term" value="C:plasma membrane"/>
    <property type="evidence" value="ECO:0007669"/>
    <property type="project" value="UniProtKB-SubCell"/>
</dbReference>
<evidence type="ECO:0000313" key="10">
    <source>
        <dbReference type="Proteomes" id="UP000257323"/>
    </source>
</evidence>
<dbReference type="EMBL" id="QUAH01000001">
    <property type="protein sequence ID" value="RFT16900.1"/>
    <property type="molecule type" value="Genomic_DNA"/>
</dbReference>
<dbReference type="Proteomes" id="UP000257323">
    <property type="component" value="Unassembled WGS sequence"/>
</dbReference>
<evidence type="ECO:0000256" key="7">
    <source>
        <dbReference type="SAM" id="Phobius"/>
    </source>
</evidence>
<organism evidence="9 10">
    <name type="scientific">Candidatus Saccharicenans subterraneus</name>
    <dbReference type="NCBI Taxonomy" id="2508984"/>
    <lineage>
        <taxon>Bacteria</taxon>
        <taxon>Candidatus Aminicenantota</taxon>
        <taxon>Candidatus Aminicenantia</taxon>
        <taxon>Candidatus Aminicenantales</taxon>
        <taxon>Candidatus Saccharicenantaceae</taxon>
        <taxon>Candidatus Saccharicenans</taxon>
    </lineage>
</organism>